<sequence length="63" mass="6705">MQRDRLSGDDDHPKIADAIGADHLIYQEVTDMKAAILEGSAQARAGHRHRLDATAAGDGRAAP</sequence>
<dbReference type="AlphaFoldDB" id="A0AAD1ENS3"/>
<gene>
    <name evidence="2" type="ORF">C7V51_13665</name>
</gene>
<dbReference type="EMBL" id="CP028130">
    <property type="protein sequence ID" value="AZZ56804.1"/>
    <property type="molecule type" value="Genomic_DNA"/>
</dbReference>
<dbReference type="KEGG" id="ria:C7V51_13665"/>
<proteinExistence type="predicted"/>
<evidence type="ECO:0000256" key="1">
    <source>
        <dbReference type="SAM" id="MobiDB-lite"/>
    </source>
</evidence>
<accession>A0AAD1ENS3</accession>
<name>A0AAD1ENS3_9MICO</name>
<organism evidence="2 3">
    <name type="scientific">Rathayibacter iranicus</name>
    <dbReference type="NCBI Taxonomy" id="59737"/>
    <lineage>
        <taxon>Bacteria</taxon>
        <taxon>Bacillati</taxon>
        <taxon>Actinomycetota</taxon>
        <taxon>Actinomycetes</taxon>
        <taxon>Micrococcales</taxon>
        <taxon>Microbacteriaceae</taxon>
        <taxon>Rathayibacter</taxon>
    </lineage>
</organism>
<evidence type="ECO:0000313" key="3">
    <source>
        <dbReference type="Proteomes" id="UP000283946"/>
    </source>
</evidence>
<reference evidence="2 3" key="1">
    <citation type="submission" date="2018-03" db="EMBL/GenBank/DDBJ databases">
        <title>Bacteriophage NCPPB3778 and a type I-E CRISPR drive the evolution of the US Biological Select Agent, Rathayibacter toxicus.</title>
        <authorList>
            <person name="Davis E.W.II."/>
            <person name="Tabima J.F."/>
            <person name="Weisberg A.J."/>
            <person name="Dantas Lopes L."/>
            <person name="Wiseman M.S."/>
            <person name="Wiseman M.S."/>
            <person name="Pupko T."/>
            <person name="Belcher M.S."/>
            <person name="Sechler A.J."/>
            <person name="Tancos M.A."/>
            <person name="Schroeder B.K."/>
            <person name="Murray T.D."/>
            <person name="Luster D.G."/>
            <person name="Schneider W.L."/>
            <person name="Rogers E."/>
            <person name="Andreote F.D."/>
            <person name="Grunwald N.J."/>
            <person name="Putnam M.L."/>
            <person name="Chang J.H."/>
        </authorList>
    </citation>
    <scope>NUCLEOTIDE SEQUENCE [LARGE SCALE GENOMIC DNA]</scope>
    <source>
        <strain evidence="2 3">NCCPB 2253</strain>
    </source>
</reference>
<dbReference type="Proteomes" id="UP000283946">
    <property type="component" value="Chromosome"/>
</dbReference>
<protein>
    <submittedName>
        <fullName evidence="2">Uncharacterized protein</fullName>
    </submittedName>
</protein>
<evidence type="ECO:0000313" key="2">
    <source>
        <dbReference type="EMBL" id="AZZ56804.1"/>
    </source>
</evidence>
<feature type="region of interest" description="Disordered" evidence="1">
    <location>
        <begin position="43"/>
        <end position="63"/>
    </location>
</feature>